<evidence type="ECO:0000256" key="12">
    <source>
        <dbReference type="SAM" id="Phobius"/>
    </source>
</evidence>
<evidence type="ECO:0000256" key="10">
    <source>
        <dbReference type="ARBA" id="ARBA00093448"/>
    </source>
</evidence>
<keyword evidence="3" id="KW-0645">Protease</keyword>
<keyword evidence="5" id="KW-0732">Signal</keyword>
<keyword evidence="12" id="KW-1133">Transmembrane helix</keyword>
<keyword evidence="8" id="KW-0482">Metalloprotease</keyword>
<dbReference type="OrthoDB" id="7618790at2"/>
<dbReference type="Pfam" id="PF08291">
    <property type="entry name" value="Peptidase_M15_3"/>
    <property type="match status" value="1"/>
</dbReference>
<keyword evidence="12" id="KW-0812">Transmembrane</keyword>
<evidence type="ECO:0000313" key="15">
    <source>
        <dbReference type="Proteomes" id="UP000325785"/>
    </source>
</evidence>
<evidence type="ECO:0000256" key="3">
    <source>
        <dbReference type="ARBA" id="ARBA00022670"/>
    </source>
</evidence>
<comment type="similarity">
    <text evidence="10">Belongs to the peptidase M15 family.</text>
</comment>
<organism evidence="14 15">
    <name type="scientific">Roseovarius indicus</name>
    <dbReference type="NCBI Taxonomy" id="540747"/>
    <lineage>
        <taxon>Bacteria</taxon>
        <taxon>Pseudomonadati</taxon>
        <taxon>Pseudomonadota</taxon>
        <taxon>Alphaproteobacteria</taxon>
        <taxon>Rhodobacterales</taxon>
        <taxon>Roseobacteraceae</taxon>
        <taxon>Roseovarius</taxon>
    </lineage>
</organism>
<dbReference type="PANTHER" id="PTHR37425:SF1">
    <property type="entry name" value="OUTER MEMBRANE PROTEIN"/>
    <property type="match status" value="1"/>
</dbReference>
<evidence type="ECO:0000259" key="13">
    <source>
        <dbReference type="Pfam" id="PF08291"/>
    </source>
</evidence>
<reference evidence="14 15" key="1">
    <citation type="submission" date="2018-08" db="EMBL/GenBank/DDBJ databases">
        <title>Genetic Globetrotter - A new plasmid hitch-hiking vast phylogenetic and geographic distances.</title>
        <authorList>
            <person name="Vollmers J."/>
            <person name="Petersen J."/>
        </authorList>
    </citation>
    <scope>NUCLEOTIDE SEQUENCE [LARGE SCALE GENOMIC DNA]</scope>
    <source>
        <strain evidence="14 15">DSM 26383</strain>
    </source>
</reference>
<dbReference type="InterPro" id="IPR010275">
    <property type="entry name" value="MepK"/>
</dbReference>
<proteinExistence type="inferred from homology"/>
<comment type="cofactor">
    <cofactor evidence="1">
        <name>Zn(2+)</name>
        <dbReference type="ChEBI" id="CHEBI:29105"/>
    </cofactor>
</comment>
<name>A0A5P3AGV2_9RHOB</name>
<comment type="pathway">
    <text evidence="2">Cell wall biogenesis; cell wall polysaccharide biosynthesis.</text>
</comment>
<dbReference type="SUPFAM" id="SSF55166">
    <property type="entry name" value="Hedgehog/DD-peptidase"/>
    <property type="match status" value="1"/>
</dbReference>
<evidence type="ECO:0000256" key="2">
    <source>
        <dbReference type="ARBA" id="ARBA00004776"/>
    </source>
</evidence>
<keyword evidence="4" id="KW-0479">Metal-binding</keyword>
<dbReference type="GO" id="GO:0046872">
    <property type="term" value="F:metal ion binding"/>
    <property type="evidence" value="ECO:0007669"/>
    <property type="project" value="UniProtKB-KW"/>
</dbReference>
<gene>
    <name evidence="14" type="ORF">RIdsm_03640</name>
</gene>
<dbReference type="AlphaFoldDB" id="A0A5P3AGV2"/>
<dbReference type="EMBL" id="CP031598">
    <property type="protein sequence ID" value="QEW27820.1"/>
    <property type="molecule type" value="Genomic_DNA"/>
</dbReference>
<protein>
    <recommendedName>
        <fullName evidence="11">Murein endopeptidase K</fullName>
    </recommendedName>
</protein>
<dbReference type="PANTHER" id="PTHR37425">
    <property type="match status" value="1"/>
</dbReference>
<evidence type="ECO:0000256" key="11">
    <source>
        <dbReference type="ARBA" id="ARBA00093666"/>
    </source>
</evidence>
<evidence type="ECO:0000256" key="5">
    <source>
        <dbReference type="ARBA" id="ARBA00022729"/>
    </source>
</evidence>
<sequence length="202" mass="22581">MLKSYDHFTQWPEDEWPWANFSPREMASKREGELKLNTRAMDMLQQLRNQLGRPLIVVSAYRSPEHNRAVGGAKHSKHMLGEAFDIRMDNHDPIRFEEAARAVGFQGFGFYPASGFMHIDMGPRREWGTRWKQTATNLPNENTRKPPVKAATGAVASAATAVAIENVPAATQLLGDLAPVAQTAAVLAIIAFAAYLLWRGWH</sequence>
<dbReference type="GO" id="GO:0071555">
    <property type="term" value="P:cell wall organization"/>
    <property type="evidence" value="ECO:0007669"/>
    <property type="project" value="UniProtKB-KW"/>
</dbReference>
<feature type="transmembrane region" description="Helical" evidence="12">
    <location>
        <begin position="177"/>
        <end position="198"/>
    </location>
</feature>
<evidence type="ECO:0000313" key="14">
    <source>
        <dbReference type="EMBL" id="QEW27820.1"/>
    </source>
</evidence>
<accession>A0A5P3AGV2</accession>
<dbReference type="InterPro" id="IPR013230">
    <property type="entry name" value="Peptidase_M15A_C"/>
</dbReference>
<evidence type="ECO:0000256" key="8">
    <source>
        <dbReference type="ARBA" id="ARBA00023049"/>
    </source>
</evidence>
<feature type="domain" description="Peptidase M15A C-terminal" evidence="13">
    <location>
        <begin position="37"/>
        <end position="120"/>
    </location>
</feature>
<dbReference type="InterPro" id="IPR009045">
    <property type="entry name" value="Zn_M74/Hedgehog-like"/>
</dbReference>
<dbReference type="Gene3D" id="3.30.1380.10">
    <property type="match status" value="1"/>
</dbReference>
<dbReference type="GO" id="GO:0006508">
    <property type="term" value="P:proteolysis"/>
    <property type="evidence" value="ECO:0007669"/>
    <property type="project" value="UniProtKB-KW"/>
</dbReference>
<dbReference type="RefSeq" id="WP_057819921.1">
    <property type="nucleotide sequence ID" value="NZ_CP031598.1"/>
</dbReference>
<keyword evidence="9" id="KW-0961">Cell wall biogenesis/degradation</keyword>
<dbReference type="Proteomes" id="UP000325785">
    <property type="component" value="Chromosome"/>
</dbReference>
<evidence type="ECO:0000256" key="7">
    <source>
        <dbReference type="ARBA" id="ARBA00022833"/>
    </source>
</evidence>
<dbReference type="GO" id="GO:0008237">
    <property type="term" value="F:metallopeptidase activity"/>
    <property type="evidence" value="ECO:0007669"/>
    <property type="project" value="UniProtKB-KW"/>
</dbReference>
<dbReference type="KEGG" id="rid:RIdsm_03640"/>
<evidence type="ECO:0000256" key="6">
    <source>
        <dbReference type="ARBA" id="ARBA00022801"/>
    </source>
</evidence>
<keyword evidence="12" id="KW-0472">Membrane</keyword>
<evidence type="ECO:0000256" key="9">
    <source>
        <dbReference type="ARBA" id="ARBA00023316"/>
    </source>
</evidence>
<evidence type="ECO:0000256" key="4">
    <source>
        <dbReference type="ARBA" id="ARBA00022723"/>
    </source>
</evidence>
<keyword evidence="6" id="KW-0378">Hydrolase</keyword>
<keyword evidence="7" id="KW-0862">Zinc</keyword>
<evidence type="ECO:0000256" key="1">
    <source>
        <dbReference type="ARBA" id="ARBA00001947"/>
    </source>
</evidence>